<feature type="domain" description="Ribosomal RNA small subunit methyltransferase E PUA-like" evidence="12">
    <location>
        <begin position="19"/>
        <end position="60"/>
    </location>
</feature>
<evidence type="ECO:0000259" key="11">
    <source>
        <dbReference type="Pfam" id="PF04452"/>
    </source>
</evidence>
<dbReference type="RefSeq" id="WP_200350380.1">
    <property type="nucleotide sequence ID" value="NZ_BAABHZ010000012.1"/>
</dbReference>
<keyword evidence="3 10" id="KW-0963">Cytoplasm</keyword>
<dbReference type="PANTHER" id="PTHR30027:SF3">
    <property type="entry name" value="16S RRNA (URACIL(1498)-N(3))-METHYLTRANSFERASE"/>
    <property type="match status" value="1"/>
</dbReference>
<evidence type="ECO:0000256" key="6">
    <source>
        <dbReference type="ARBA" id="ARBA00022679"/>
    </source>
</evidence>
<gene>
    <name evidence="13" type="ORF">JIN84_07330</name>
</gene>
<reference evidence="13" key="1">
    <citation type="submission" date="2021-01" db="EMBL/GenBank/DDBJ databases">
        <title>Modified the classification status of verrucomicrobia.</title>
        <authorList>
            <person name="Feng X."/>
        </authorList>
    </citation>
    <scope>NUCLEOTIDE SEQUENCE</scope>
    <source>
        <strain evidence="13">JCM 18052</strain>
    </source>
</reference>
<evidence type="ECO:0000259" key="12">
    <source>
        <dbReference type="Pfam" id="PF20260"/>
    </source>
</evidence>
<evidence type="ECO:0000256" key="5">
    <source>
        <dbReference type="ARBA" id="ARBA00022603"/>
    </source>
</evidence>
<dbReference type="CDD" id="cd18084">
    <property type="entry name" value="RsmE-like"/>
    <property type="match status" value="1"/>
</dbReference>
<evidence type="ECO:0000256" key="3">
    <source>
        <dbReference type="ARBA" id="ARBA00022490"/>
    </source>
</evidence>
<dbReference type="InterPro" id="IPR046886">
    <property type="entry name" value="RsmE_MTase_dom"/>
</dbReference>
<evidence type="ECO:0000256" key="2">
    <source>
        <dbReference type="ARBA" id="ARBA00005528"/>
    </source>
</evidence>
<comment type="similarity">
    <text evidence="2 10">Belongs to the RNA methyltransferase RsmE family.</text>
</comment>
<dbReference type="Pfam" id="PF04452">
    <property type="entry name" value="Methyltrans_RNA"/>
    <property type="match status" value="1"/>
</dbReference>
<evidence type="ECO:0000256" key="10">
    <source>
        <dbReference type="PIRNR" id="PIRNR015601"/>
    </source>
</evidence>
<comment type="catalytic activity">
    <reaction evidence="9 10">
        <text>uridine(1498) in 16S rRNA + S-adenosyl-L-methionine = N(3)-methyluridine(1498) in 16S rRNA + S-adenosyl-L-homocysteine + H(+)</text>
        <dbReference type="Rhea" id="RHEA:42920"/>
        <dbReference type="Rhea" id="RHEA-COMP:10283"/>
        <dbReference type="Rhea" id="RHEA-COMP:10284"/>
        <dbReference type="ChEBI" id="CHEBI:15378"/>
        <dbReference type="ChEBI" id="CHEBI:57856"/>
        <dbReference type="ChEBI" id="CHEBI:59789"/>
        <dbReference type="ChEBI" id="CHEBI:65315"/>
        <dbReference type="ChEBI" id="CHEBI:74502"/>
        <dbReference type="EC" id="2.1.1.193"/>
    </reaction>
</comment>
<keyword evidence="6 10" id="KW-0808">Transferase</keyword>
<evidence type="ECO:0000256" key="1">
    <source>
        <dbReference type="ARBA" id="ARBA00004496"/>
    </source>
</evidence>
<organism evidence="13 14">
    <name type="scientific">Luteolibacter yonseiensis</name>
    <dbReference type="NCBI Taxonomy" id="1144680"/>
    <lineage>
        <taxon>Bacteria</taxon>
        <taxon>Pseudomonadati</taxon>
        <taxon>Verrucomicrobiota</taxon>
        <taxon>Verrucomicrobiia</taxon>
        <taxon>Verrucomicrobiales</taxon>
        <taxon>Verrucomicrobiaceae</taxon>
        <taxon>Luteolibacter</taxon>
    </lineage>
</organism>
<dbReference type="InterPro" id="IPR029026">
    <property type="entry name" value="tRNA_m1G_MTases_N"/>
</dbReference>
<dbReference type="GO" id="GO:0070475">
    <property type="term" value="P:rRNA base methylation"/>
    <property type="evidence" value="ECO:0007669"/>
    <property type="project" value="TreeGrafter"/>
</dbReference>
<comment type="function">
    <text evidence="8 10">Specifically methylates the N3 position of the uracil ring of uridine 1498 (m3U1498) in 16S rRNA. Acts on the fully assembled 30S ribosomal subunit.</text>
</comment>
<dbReference type="InterPro" id="IPR029028">
    <property type="entry name" value="Alpha/beta_knot_MTases"/>
</dbReference>
<evidence type="ECO:0000256" key="9">
    <source>
        <dbReference type="ARBA" id="ARBA00047944"/>
    </source>
</evidence>
<keyword evidence="4 10" id="KW-0698">rRNA processing</keyword>
<dbReference type="Pfam" id="PF20260">
    <property type="entry name" value="PUA_4"/>
    <property type="match status" value="1"/>
</dbReference>
<dbReference type="InterPro" id="IPR006700">
    <property type="entry name" value="RsmE"/>
</dbReference>
<protein>
    <recommendedName>
        <fullName evidence="10">Ribosomal RNA small subunit methyltransferase E</fullName>
        <ecNumber evidence="10">2.1.1.193</ecNumber>
    </recommendedName>
</protein>
<dbReference type="GO" id="GO:0005737">
    <property type="term" value="C:cytoplasm"/>
    <property type="evidence" value="ECO:0007669"/>
    <property type="project" value="UniProtKB-SubCell"/>
</dbReference>
<accession>A0A934R598</accession>
<dbReference type="SUPFAM" id="SSF88697">
    <property type="entry name" value="PUA domain-like"/>
    <property type="match status" value="1"/>
</dbReference>
<dbReference type="PIRSF" id="PIRSF015601">
    <property type="entry name" value="MTase_slr0722"/>
    <property type="match status" value="1"/>
</dbReference>
<name>A0A934R598_9BACT</name>
<dbReference type="PANTHER" id="PTHR30027">
    <property type="entry name" value="RIBOSOMAL RNA SMALL SUBUNIT METHYLTRANSFERASE E"/>
    <property type="match status" value="1"/>
</dbReference>
<dbReference type="SUPFAM" id="SSF75217">
    <property type="entry name" value="alpha/beta knot"/>
    <property type="match status" value="1"/>
</dbReference>
<dbReference type="NCBIfam" id="TIGR00046">
    <property type="entry name" value="RsmE family RNA methyltransferase"/>
    <property type="match status" value="1"/>
</dbReference>
<dbReference type="Proteomes" id="UP000600139">
    <property type="component" value="Unassembled WGS sequence"/>
</dbReference>
<comment type="caution">
    <text evidence="13">The sequence shown here is derived from an EMBL/GenBank/DDBJ whole genome shotgun (WGS) entry which is preliminary data.</text>
</comment>
<feature type="domain" description="Ribosomal RNA small subunit methyltransferase E methyltransferase" evidence="11">
    <location>
        <begin position="72"/>
        <end position="233"/>
    </location>
</feature>
<evidence type="ECO:0000256" key="7">
    <source>
        <dbReference type="ARBA" id="ARBA00022691"/>
    </source>
</evidence>
<evidence type="ECO:0000313" key="14">
    <source>
        <dbReference type="Proteomes" id="UP000600139"/>
    </source>
</evidence>
<dbReference type="AlphaFoldDB" id="A0A934R598"/>
<evidence type="ECO:0000256" key="8">
    <source>
        <dbReference type="ARBA" id="ARBA00025699"/>
    </source>
</evidence>
<proteinExistence type="inferred from homology"/>
<dbReference type="EC" id="2.1.1.193" evidence="10"/>
<evidence type="ECO:0000256" key="4">
    <source>
        <dbReference type="ARBA" id="ARBA00022552"/>
    </source>
</evidence>
<dbReference type="Gene3D" id="3.40.1280.10">
    <property type="match status" value="1"/>
</dbReference>
<sequence length="238" mass="25878">MARFFLPPGAWLTEPTLVGDEARHFSQVLRGRAGEKIIIFDGEGRRASAEALSVSRDHVPLKIGEILPSRSPMPAITLAQAIPKGKNMDLIVQKSVELGITAIQPLVTRNTIVQPGDGKSEKWRRNALEACKQCGQDTLPQVADPLTFERWISDQAAAPGLKLIASLAPDARPFRSVLRDHPGTTHATLLVGPEGDFTAEETQAASDAGFFKISLGEIVLRVETATIFCLAALRYEFQ</sequence>
<comment type="subcellular location">
    <subcellularLocation>
        <location evidence="1 10">Cytoplasm</location>
    </subcellularLocation>
</comment>
<keyword evidence="14" id="KW-1185">Reference proteome</keyword>
<keyword evidence="7 10" id="KW-0949">S-adenosyl-L-methionine</keyword>
<keyword evidence="5 10" id="KW-0489">Methyltransferase</keyword>
<dbReference type="GO" id="GO:0070042">
    <property type="term" value="F:rRNA (uridine-N3-)-methyltransferase activity"/>
    <property type="evidence" value="ECO:0007669"/>
    <property type="project" value="TreeGrafter"/>
</dbReference>
<evidence type="ECO:0000313" key="13">
    <source>
        <dbReference type="EMBL" id="MBK1815419.1"/>
    </source>
</evidence>
<dbReference type="InterPro" id="IPR015947">
    <property type="entry name" value="PUA-like_sf"/>
</dbReference>
<dbReference type="EMBL" id="JAENIK010000008">
    <property type="protein sequence ID" value="MBK1815419.1"/>
    <property type="molecule type" value="Genomic_DNA"/>
</dbReference>
<dbReference type="InterPro" id="IPR046887">
    <property type="entry name" value="RsmE_PUA-like"/>
</dbReference>